<dbReference type="EMBL" id="BLXT01007853">
    <property type="protein sequence ID" value="GFO43048.1"/>
    <property type="molecule type" value="Genomic_DNA"/>
</dbReference>
<keyword evidence="2" id="KW-1185">Reference proteome</keyword>
<organism evidence="1 2">
    <name type="scientific">Plakobranchus ocellatus</name>
    <dbReference type="NCBI Taxonomy" id="259542"/>
    <lineage>
        <taxon>Eukaryota</taxon>
        <taxon>Metazoa</taxon>
        <taxon>Spiralia</taxon>
        <taxon>Lophotrochozoa</taxon>
        <taxon>Mollusca</taxon>
        <taxon>Gastropoda</taxon>
        <taxon>Heterobranchia</taxon>
        <taxon>Euthyneura</taxon>
        <taxon>Panpulmonata</taxon>
        <taxon>Sacoglossa</taxon>
        <taxon>Placobranchoidea</taxon>
        <taxon>Plakobranchidae</taxon>
        <taxon>Plakobranchus</taxon>
    </lineage>
</organism>
<evidence type="ECO:0000313" key="1">
    <source>
        <dbReference type="EMBL" id="GFO43048.1"/>
    </source>
</evidence>
<dbReference type="AlphaFoldDB" id="A0AAV4DFQ4"/>
<proteinExistence type="predicted"/>
<dbReference type="Proteomes" id="UP000735302">
    <property type="component" value="Unassembled WGS sequence"/>
</dbReference>
<name>A0AAV4DFQ4_9GAST</name>
<gene>
    <name evidence="1" type="ORF">PoB_006955300</name>
</gene>
<sequence length="90" mass="9711">MALERCVLKKCALYQDPLKEHSGTGHLRSFDAVESETGVEGAHSTVRALPLAILTRRFWTAVNSGVAEGTEVIRGKGTTSLTVLGVLRFV</sequence>
<comment type="caution">
    <text evidence="1">The sequence shown here is derived from an EMBL/GenBank/DDBJ whole genome shotgun (WGS) entry which is preliminary data.</text>
</comment>
<reference evidence="1 2" key="1">
    <citation type="journal article" date="2021" name="Elife">
        <title>Chloroplast acquisition without the gene transfer in kleptoplastic sea slugs, Plakobranchus ocellatus.</title>
        <authorList>
            <person name="Maeda T."/>
            <person name="Takahashi S."/>
            <person name="Yoshida T."/>
            <person name="Shimamura S."/>
            <person name="Takaki Y."/>
            <person name="Nagai Y."/>
            <person name="Toyoda A."/>
            <person name="Suzuki Y."/>
            <person name="Arimoto A."/>
            <person name="Ishii H."/>
            <person name="Satoh N."/>
            <person name="Nishiyama T."/>
            <person name="Hasebe M."/>
            <person name="Maruyama T."/>
            <person name="Minagawa J."/>
            <person name="Obokata J."/>
            <person name="Shigenobu S."/>
        </authorList>
    </citation>
    <scope>NUCLEOTIDE SEQUENCE [LARGE SCALE GENOMIC DNA]</scope>
</reference>
<protein>
    <submittedName>
        <fullName evidence="1">Uncharacterized protein</fullName>
    </submittedName>
</protein>
<accession>A0AAV4DFQ4</accession>
<evidence type="ECO:0000313" key="2">
    <source>
        <dbReference type="Proteomes" id="UP000735302"/>
    </source>
</evidence>